<comment type="caution">
    <text evidence="2">The sequence shown here is derived from an EMBL/GenBank/DDBJ whole genome shotgun (WGS) entry which is preliminary data.</text>
</comment>
<keyword evidence="1" id="KW-1133">Transmembrane helix</keyword>
<sequence length="136" mass="14373">MSPGPRPPEPEEPLATVARRTVVRATVPRPGRRPAGPQLADLDGRSAYGPALLRSLLRAQLATTIAVLAPAGILVALYPLLAVLFPPVATATVGPLPLAAVVLGGGIYPPLVALAFWYARRARRVEERFAEILEEG</sequence>
<evidence type="ECO:0008006" key="4">
    <source>
        <dbReference type="Google" id="ProtNLM"/>
    </source>
</evidence>
<name>A0ABV6C6R8_9ACTN</name>
<keyword evidence="1" id="KW-0472">Membrane</keyword>
<reference evidence="2 3" key="1">
    <citation type="submission" date="2024-09" db="EMBL/GenBank/DDBJ databases">
        <authorList>
            <person name="Sun Q."/>
            <person name="Mori K."/>
        </authorList>
    </citation>
    <scope>NUCLEOTIDE SEQUENCE [LARGE SCALE GENOMIC DNA]</scope>
    <source>
        <strain evidence="2 3">JCM 15389</strain>
    </source>
</reference>
<evidence type="ECO:0000313" key="2">
    <source>
        <dbReference type="EMBL" id="MFC0082019.1"/>
    </source>
</evidence>
<dbReference type="EMBL" id="JBHLYQ010000064">
    <property type="protein sequence ID" value="MFC0082019.1"/>
    <property type="molecule type" value="Genomic_DNA"/>
</dbReference>
<keyword evidence="3" id="KW-1185">Reference proteome</keyword>
<evidence type="ECO:0000256" key="1">
    <source>
        <dbReference type="SAM" id="Phobius"/>
    </source>
</evidence>
<feature type="transmembrane region" description="Helical" evidence="1">
    <location>
        <begin position="97"/>
        <end position="119"/>
    </location>
</feature>
<keyword evidence="1" id="KW-0812">Transmembrane</keyword>
<accession>A0ABV6C6R8</accession>
<organism evidence="2 3">
    <name type="scientific">Aciditerrimonas ferrireducens</name>
    <dbReference type="NCBI Taxonomy" id="667306"/>
    <lineage>
        <taxon>Bacteria</taxon>
        <taxon>Bacillati</taxon>
        <taxon>Actinomycetota</taxon>
        <taxon>Acidimicrobiia</taxon>
        <taxon>Acidimicrobiales</taxon>
        <taxon>Acidimicrobiaceae</taxon>
        <taxon>Aciditerrimonas</taxon>
    </lineage>
</organism>
<protein>
    <recommendedName>
        <fullName evidence="4">DUF485 domain-containing protein</fullName>
    </recommendedName>
</protein>
<evidence type="ECO:0000313" key="3">
    <source>
        <dbReference type="Proteomes" id="UP001589788"/>
    </source>
</evidence>
<dbReference type="RefSeq" id="WP_377789405.1">
    <property type="nucleotide sequence ID" value="NZ_JBHLYQ010000064.1"/>
</dbReference>
<gene>
    <name evidence="2" type="ORF">ACFFRE_07640</name>
</gene>
<dbReference type="Proteomes" id="UP001589788">
    <property type="component" value="Unassembled WGS sequence"/>
</dbReference>
<feature type="transmembrane region" description="Helical" evidence="1">
    <location>
        <begin position="61"/>
        <end position="85"/>
    </location>
</feature>
<proteinExistence type="predicted"/>